<keyword evidence="8" id="KW-1185">Reference proteome</keyword>
<organism evidence="7 8">
    <name type="scientific">Aspergillus granulosus</name>
    <dbReference type="NCBI Taxonomy" id="176169"/>
    <lineage>
        <taxon>Eukaryota</taxon>
        <taxon>Fungi</taxon>
        <taxon>Dikarya</taxon>
        <taxon>Ascomycota</taxon>
        <taxon>Pezizomycotina</taxon>
        <taxon>Eurotiomycetes</taxon>
        <taxon>Eurotiomycetidae</taxon>
        <taxon>Eurotiales</taxon>
        <taxon>Aspergillaceae</taxon>
        <taxon>Aspergillus</taxon>
        <taxon>Aspergillus subgen. Nidulantes</taxon>
    </lineage>
</organism>
<evidence type="ECO:0000256" key="5">
    <source>
        <dbReference type="SAM" id="Phobius"/>
    </source>
</evidence>
<feature type="transmembrane region" description="Helical" evidence="5">
    <location>
        <begin position="323"/>
        <end position="343"/>
    </location>
</feature>
<dbReference type="InterPro" id="IPR036259">
    <property type="entry name" value="MFS_trans_sf"/>
</dbReference>
<feature type="transmembrane region" description="Helical" evidence="5">
    <location>
        <begin position="149"/>
        <end position="168"/>
    </location>
</feature>
<dbReference type="PANTHER" id="PTHR23502:SF33">
    <property type="entry name" value="MAJOR FACILITATOR SUPERFAMILY (MFS) PROFILE DOMAIN-CONTAINING PROTEIN-RELATED"/>
    <property type="match status" value="1"/>
</dbReference>
<evidence type="ECO:0000313" key="7">
    <source>
        <dbReference type="EMBL" id="KAL2811431.1"/>
    </source>
</evidence>
<dbReference type="PROSITE" id="PS50850">
    <property type="entry name" value="MFS"/>
    <property type="match status" value="1"/>
</dbReference>
<evidence type="ECO:0000256" key="3">
    <source>
        <dbReference type="ARBA" id="ARBA00022989"/>
    </source>
</evidence>
<feature type="transmembrane region" description="Helical" evidence="5">
    <location>
        <begin position="364"/>
        <end position="383"/>
    </location>
</feature>
<keyword evidence="2 5" id="KW-0812">Transmembrane</keyword>
<dbReference type="EMBL" id="JBFXLT010000058">
    <property type="protein sequence ID" value="KAL2811431.1"/>
    <property type="molecule type" value="Genomic_DNA"/>
</dbReference>
<dbReference type="Proteomes" id="UP001610334">
    <property type="component" value="Unassembled WGS sequence"/>
</dbReference>
<dbReference type="Gene3D" id="1.20.1250.20">
    <property type="entry name" value="MFS general substrate transporter like domains"/>
    <property type="match status" value="1"/>
</dbReference>
<evidence type="ECO:0000259" key="6">
    <source>
        <dbReference type="PROSITE" id="PS50850"/>
    </source>
</evidence>
<dbReference type="CDD" id="cd17323">
    <property type="entry name" value="MFS_Tpo1_MDR_like"/>
    <property type="match status" value="1"/>
</dbReference>
<evidence type="ECO:0000256" key="2">
    <source>
        <dbReference type="ARBA" id="ARBA00022692"/>
    </source>
</evidence>
<feature type="transmembrane region" description="Helical" evidence="5">
    <location>
        <begin position="457"/>
        <end position="479"/>
    </location>
</feature>
<feature type="transmembrane region" description="Helical" evidence="5">
    <location>
        <begin position="86"/>
        <end position="106"/>
    </location>
</feature>
<accession>A0ABR4H7K1</accession>
<keyword evidence="3 5" id="KW-1133">Transmembrane helix</keyword>
<comment type="caution">
    <text evidence="7">The sequence shown here is derived from an EMBL/GenBank/DDBJ whole genome shotgun (WGS) entry which is preliminary data.</text>
</comment>
<evidence type="ECO:0000256" key="4">
    <source>
        <dbReference type="ARBA" id="ARBA00023136"/>
    </source>
</evidence>
<feature type="transmembrane region" description="Helical" evidence="5">
    <location>
        <begin position="204"/>
        <end position="225"/>
    </location>
</feature>
<reference evidence="7 8" key="1">
    <citation type="submission" date="2024-07" db="EMBL/GenBank/DDBJ databases">
        <title>Section-level genome sequencing and comparative genomics of Aspergillus sections Usti and Cavernicolus.</title>
        <authorList>
            <consortium name="Lawrence Berkeley National Laboratory"/>
            <person name="Nybo J.L."/>
            <person name="Vesth T.C."/>
            <person name="Theobald S."/>
            <person name="Frisvad J.C."/>
            <person name="Larsen T.O."/>
            <person name="Kjaerboelling I."/>
            <person name="Rothschild-Mancinelli K."/>
            <person name="Lyhne E.K."/>
            <person name="Kogle M.E."/>
            <person name="Barry K."/>
            <person name="Clum A."/>
            <person name="Na H."/>
            <person name="Ledsgaard L."/>
            <person name="Lin J."/>
            <person name="Lipzen A."/>
            <person name="Kuo A."/>
            <person name="Riley R."/>
            <person name="Mondo S."/>
            <person name="Labutti K."/>
            <person name="Haridas S."/>
            <person name="Pangalinan J."/>
            <person name="Salamov A.A."/>
            <person name="Simmons B.A."/>
            <person name="Magnuson J.K."/>
            <person name="Chen J."/>
            <person name="Drula E."/>
            <person name="Henrissat B."/>
            <person name="Wiebenga A."/>
            <person name="Lubbers R.J."/>
            <person name="Gomes A.C."/>
            <person name="Makela M.R."/>
            <person name="Stajich J."/>
            <person name="Grigoriev I.V."/>
            <person name="Mortensen U.H."/>
            <person name="De Vries R.P."/>
            <person name="Baker S.E."/>
            <person name="Andersen M.R."/>
        </authorList>
    </citation>
    <scope>NUCLEOTIDE SEQUENCE [LARGE SCALE GENOMIC DNA]</scope>
    <source>
        <strain evidence="7 8">CBS 588.65</strain>
    </source>
</reference>
<dbReference type="SUPFAM" id="SSF103473">
    <property type="entry name" value="MFS general substrate transporter"/>
    <property type="match status" value="1"/>
</dbReference>
<feature type="transmembrane region" description="Helical" evidence="5">
    <location>
        <begin position="389"/>
        <end position="412"/>
    </location>
</feature>
<sequence length="492" mass="53630">MAETKAATKPYIPSGHELYPVMDLHHGIVGWESQEDPLNPRNYPLARKWFLLILVSSITLISPFSSSVFAPAVLCAQKDLGDTSPLMGSLSVTSYLFGYGAGPLLFSPLSEIYGRRIVLSAANAMFVLFQIACAVAPTIPALITFRTLAGIGGSACLTTGGGVVADLFTTEQRGLAMSVFTFGPLFGPVLGPICGGFIAEKAGWRWVFWILSISGGLLTAFVMVFNRETNPVVLIQRKTERLRKELRDPSLKSGYELTRTVNSDLSSILYSLSFPFRLLFFSPIVFLVAAYIATIYGCLYLLFTTVTGVYQDVYGWSTGLSGLSSIGLGLGFLTGQTVFGLLSDRIILHLTARNNDVFEPEMRVSICVLFAPFIPISFFWYGWSVQSHTHWIIPIIGLFPFAFGAVGLFSSLQTYVVDSYTQHAASGIAAITVFRSFIGALLPLAGPSMYEALGYGWGNSLLGFLALAMVPVPIGFYLFGRRLRRKFTVNTG</sequence>
<gene>
    <name evidence="7" type="ORF">BJX63DRAFT_422406</name>
</gene>
<protein>
    <submittedName>
        <fullName evidence="7">Major facilitator superfamily domain-containing protein</fullName>
    </submittedName>
</protein>
<evidence type="ECO:0000313" key="8">
    <source>
        <dbReference type="Proteomes" id="UP001610334"/>
    </source>
</evidence>
<proteinExistence type="predicted"/>
<dbReference type="InterPro" id="IPR020846">
    <property type="entry name" value="MFS_dom"/>
</dbReference>
<keyword evidence="4 5" id="KW-0472">Membrane</keyword>
<comment type="subcellular location">
    <subcellularLocation>
        <location evidence="1">Membrane</location>
        <topology evidence="1">Multi-pass membrane protein</topology>
    </subcellularLocation>
</comment>
<feature type="transmembrane region" description="Helical" evidence="5">
    <location>
        <begin position="278"/>
        <end position="303"/>
    </location>
</feature>
<feature type="transmembrane region" description="Helical" evidence="5">
    <location>
        <begin position="118"/>
        <end position="143"/>
    </location>
</feature>
<feature type="transmembrane region" description="Helical" evidence="5">
    <location>
        <begin position="49"/>
        <end position="74"/>
    </location>
</feature>
<evidence type="ECO:0000256" key="1">
    <source>
        <dbReference type="ARBA" id="ARBA00004141"/>
    </source>
</evidence>
<name>A0ABR4H7K1_9EURO</name>
<dbReference type="InterPro" id="IPR011701">
    <property type="entry name" value="MFS"/>
</dbReference>
<dbReference type="PANTHER" id="PTHR23502">
    <property type="entry name" value="MAJOR FACILITATOR SUPERFAMILY"/>
    <property type="match status" value="1"/>
</dbReference>
<dbReference type="Pfam" id="PF07690">
    <property type="entry name" value="MFS_1"/>
    <property type="match status" value="1"/>
</dbReference>
<feature type="transmembrane region" description="Helical" evidence="5">
    <location>
        <begin position="175"/>
        <end position="198"/>
    </location>
</feature>
<feature type="transmembrane region" description="Helical" evidence="5">
    <location>
        <begin position="424"/>
        <end position="445"/>
    </location>
</feature>
<feature type="domain" description="Major facilitator superfamily (MFS) profile" evidence="6">
    <location>
        <begin position="51"/>
        <end position="483"/>
    </location>
</feature>